<dbReference type="Proteomes" id="UP000198824">
    <property type="component" value="Unassembled WGS sequence"/>
</dbReference>
<dbReference type="Gene3D" id="3.90.380.10">
    <property type="entry name" value="Naphthalene 1,2-dioxygenase Alpha Subunit, Chain A, domain 1"/>
    <property type="match status" value="1"/>
</dbReference>
<evidence type="ECO:0000256" key="9">
    <source>
        <dbReference type="ARBA" id="ARBA00023004"/>
    </source>
</evidence>
<organism evidence="18 19">
    <name type="scientific">Sphingomonas jatrophae</name>
    <dbReference type="NCBI Taxonomy" id="1166337"/>
    <lineage>
        <taxon>Bacteria</taxon>
        <taxon>Pseudomonadati</taxon>
        <taxon>Pseudomonadota</taxon>
        <taxon>Alphaproteobacteria</taxon>
        <taxon>Sphingomonadales</taxon>
        <taxon>Sphingomonadaceae</taxon>
        <taxon>Sphingomonas</taxon>
    </lineage>
</organism>
<comment type="pathway">
    <text evidence="3">Hormone biosynthesis.</text>
</comment>
<dbReference type="PROSITE" id="PS51296">
    <property type="entry name" value="RIESKE"/>
    <property type="match status" value="1"/>
</dbReference>
<keyword evidence="19" id="KW-1185">Reference proteome</keyword>
<dbReference type="GO" id="GO:0051537">
    <property type="term" value="F:2 iron, 2 sulfur cluster binding"/>
    <property type="evidence" value="ECO:0007669"/>
    <property type="project" value="UniProtKB-KW"/>
</dbReference>
<dbReference type="InterPro" id="IPR036922">
    <property type="entry name" value="Rieske_2Fe-2S_sf"/>
</dbReference>
<evidence type="ECO:0000256" key="5">
    <source>
        <dbReference type="ARBA" id="ARBA00022714"/>
    </source>
</evidence>
<dbReference type="AlphaFoldDB" id="A0A1I6KJK9"/>
<dbReference type="RefSeq" id="WP_093313420.1">
    <property type="nucleotide sequence ID" value="NZ_FOZG01000001.1"/>
</dbReference>
<comment type="catalytic activity">
    <reaction evidence="15">
        <text>cholesterol + NADH + O2 + H(+) = 7-dehydrocholesterol + NAD(+) + 2 H2O</text>
        <dbReference type="Rhea" id="RHEA:51644"/>
        <dbReference type="ChEBI" id="CHEBI:15377"/>
        <dbReference type="ChEBI" id="CHEBI:15378"/>
        <dbReference type="ChEBI" id="CHEBI:15379"/>
        <dbReference type="ChEBI" id="CHEBI:16113"/>
        <dbReference type="ChEBI" id="CHEBI:17759"/>
        <dbReference type="ChEBI" id="CHEBI:57540"/>
        <dbReference type="ChEBI" id="CHEBI:57945"/>
        <dbReference type="EC" id="1.14.19.21"/>
    </reaction>
    <physiologicalReaction direction="left-to-right" evidence="15">
        <dbReference type="Rhea" id="RHEA:51645"/>
    </physiologicalReaction>
</comment>
<evidence type="ECO:0000256" key="10">
    <source>
        <dbReference type="ARBA" id="ARBA00023014"/>
    </source>
</evidence>
<dbReference type="PANTHER" id="PTHR21266">
    <property type="entry name" value="IRON-SULFUR DOMAIN CONTAINING PROTEIN"/>
    <property type="match status" value="1"/>
</dbReference>
<evidence type="ECO:0000256" key="8">
    <source>
        <dbReference type="ARBA" id="ARBA00023002"/>
    </source>
</evidence>
<dbReference type="GO" id="GO:0008203">
    <property type="term" value="P:cholesterol metabolic process"/>
    <property type="evidence" value="ECO:0007669"/>
    <property type="project" value="InterPro"/>
</dbReference>
<dbReference type="Pfam" id="PF00355">
    <property type="entry name" value="Rieske"/>
    <property type="match status" value="1"/>
</dbReference>
<evidence type="ECO:0000259" key="17">
    <source>
        <dbReference type="PROSITE" id="PS51296"/>
    </source>
</evidence>
<comment type="cofactor">
    <cofactor evidence="1">
        <name>Fe cation</name>
        <dbReference type="ChEBI" id="CHEBI:24875"/>
    </cofactor>
</comment>
<evidence type="ECO:0000256" key="13">
    <source>
        <dbReference type="ARBA" id="ARBA00025729"/>
    </source>
</evidence>
<evidence type="ECO:0000256" key="15">
    <source>
        <dbReference type="ARBA" id="ARBA00047853"/>
    </source>
</evidence>
<evidence type="ECO:0000256" key="14">
    <source>
        <dbReference type="ARBA" id="ARBA00026095"/>
    </source>
</evidence>
<dbReference type="EMBL" id="FOZG01000001">
    <property type="protein sequence ID" value="SFR91419.1"/>
    <property type="molecule type" value="Genomic_DNA"/>
</dbReference>
<keyword evidence="5" id="KW-0001">2Fe-2S</keyword>
<evidence type="ECO:0000256" key="1">
    <source>
        <dbReference type="ARBA" id="ARBA00001962"/>
    </source>
</evidence>
<name>A0A1I6KJK9_9SPHN</name>
<keyword evidence="7" id="KW-1133">Transmembrane helix</keyword>
<keyword evidence="8" id="KW-0560">Oxidoreductase</keyword>
<comment type="subcellular location">
    <subcellularLocation>
        <location evidence="2">Membrane</location>
    </subcellularLocation>
</comment>
<evidence type="ECO:0000256" key="7">
    <source>
        <dbReference type="ARBA" id="ARBA00022989"/>
    </source>
</evidence>
<comment type="pathway">
    <text evidence="12">Steroid hormone biosynthesis; dafachronic acid biosynthesis.</text>
</comment>
<dbReference type="PANTHER" id="PTHR21266:SF32">
    <property type="entry name" value="CHOLESTEROL 7-DESATURASE NVD"/>
    <property type="match status" value="1"/>
</dbReference>
<evidence type="ECO:0000256" key="16">
    <source>
        <dbReference type="ARBA" id="ARBA00049548"/>
    </source>
</evidence>
<feature type="domain" description="Rieske" evidence="17">
    <location>
        <begin position="60"/>
        <end position="166"/>
    </location>
</feature>
<dbReference type="GO" id="GO:0046872">
    <property type="term" value="F:metal ion binding"/>
    <property type="evidence" value="ECO:0007669"/>
    <property type="project" value="UniProtKB-KW"/>
</dbReference>
<proteinExistence type="inferred from homology"/>
<dbReference type="OrthoDB" id="9800776at2"/>
<dbReference type="Pfam" id="PF19298">
    <property type="entry name" value="KshA_C"/>
    <property type="match status" value="1"/>
</dbReference>
<keyword evidence="6" id="KW-0479">Metal-binding</keyword>
<accession>A0A1I6KJK9</accession>
<comment type="catalytic activity">
    <reaction evidence="16">
        <text>cholesterol + NADPH + O2 + H(+) = 7-dehydrocholesterol + NADP(+) + 2 H2O</text>
        <dbReference type="Rhea" id="RHEA:45024"/>
        <dbReference type="ChEBI" id="CHEBI:15377"/>
        <dbReference type="ChEBI" id="CHEBI:15378"/>
        <dbReference type="ChEBI" id="CHEBI:15379"/>
        <dbReference type="ChEBI" id="CHEBI:16113"/>
        <dbReference type="ChEBI" id="CHEBI:17759"/>
        <dbReference type="ChEBI" id="CHEBI:57783"/>
        <dbReference type="ChEBI" id="CHEBI:58349"/>
        <dbReference type="EC" id="1.14.19.21"/>
    </reaction>
    <physiologicalReaction direction="left-to-right" evidence="16">
        <dbReference type="Rhea" id="RHEA:45025"/>
    </physiologicalReaction>
</comment>
<dbReference type="GO" id="GO:0170056">
    <property type="term" value="F:cholesterol 7-desaturase [NAD(P)H] activity"/>
    <property type="evidence" value="ECO:0007669"/>
    <property type="project" value="UniProtKB-EC"/>
</dbReference>
<dbReference type="InterPro" id="IPR017941">
    <property type="entry name" value="Rieske_2Fe-2S"/>
</dbReference>
<dbReference type="SUPFAM" id="SSF55961">
    <property type="entry name" value="Bet v1-like"/>
    <property type="match status" value="1"/>
</dbReference>
<evidence type="ECO:0000256" key="2">
    <source>
        <dbReference type="ARBA" id="ARBA00004370"/>
    </source>
</evidence>
<protein>
    <recommendedName>
        <fullName evidence="14">cholesterol 7-desaturase</fullName>
        <ecNumber evidence="14">1.14.19.21</ecNumber>
    </recommendedName>
</protein>
<reference evidence="18 19" key="1">
    <citation type="submission" date="2016-10" db="EMBL/GenBank/DDBJ databases">
        <authorList>
            <person name="de Groot N.N."/>
        </authorList>
    </citation>
    <scope>NUCLEOTIDE SEQUENCE [LARGE SCALE GENOMIC DNA]</scope>
    <source>
        <strain evidence="18 19">S5-249</strain>
    </source>
</reference>
<dbReference type="GO" id="GO:0005737">
    <property type="term" value="C:cytoplasm"/>
    <property type="evidence" value="ECO:0007669"/>
    <property type="project" value="TreeGrafter"/>
</dbReference>
<dbReference type="STRING" id="1166337.SAMN05192580_1811"/>
<evidence type="ECO:0000313" key="19">
    <source>
        <dbReference type="Proteomes" id="UP000198824"/>
    </source>
</evidence>
<dbReference type="Gene3D" id="2.102.10.10">
    <property type="entry name" value="Rieske [2Fe-2S] iron-sulphur domain"/>
    <property type="match status" value="1"/>
</dbReference>
<sequence length="371" mass="41647">MTDIDPKLAAATDARTAPVAVWKVLSELKGDALKDWRVAEVHNRPSAEERGIDLPFPLGWFALGYSDELKVGEAVPLRYFGRELVMWRGEDGKPRVLDAYCRHLGAHLGYGGRVSGNLIECPFHAWRYDGEGVVREIPYSSSIPPQVKRPCAHQWVVEEANGFIWTWYHPHGEAPRWELDHYPEASDPAWTDYQRHEWFVYGPLQSMAENGVDNAHFQFVHGTAGFPDAEIKWDGQRRSGIVSAKMGTPAGEVDGRIVNGQNGPGQAYTRFEGISETLLVAAITPIDKDRVHARFAFTQPRTQAEGPGAGLARALIRDICKQFDQDKVIWDRQAYLHDAIICAGDGPIMKYRRYYQQFYAEQSPSPARAAG</sequence>
<evidence type="ECO:0000256" key="11">
    <source>
        <dbReference type="ARBA" id="ARBA00023136"/>
    </source>
</evidence>
<gene>
    <name evidence="18" type="ORF">SAMN05192580_1811</name>
</gene>
<evidence type="ECO:0000313" key="18">
    <source>
        <dbReference type="EMBL" id="SFR91419.1"/>
    </source>
</evidence>
<keyword evidence="11" id="KW-0472">Membrane</keyword>
<evidence type="ECO:0000256" key="12">
    <source>
        <dbReference type="ARBA" id="ARBA00025712"/>
    </source>
</evidence>
<comment type="similarity">
    <text evidence="13">Belongs to the cholesterol 7-desaturase family.</text>
</comment>
<evidence type="ECO:0000256" key="3">
    <source>
        <dbReference type="ARBA" id="ARBA00004972"/>
    </source>
</evidence>
<dbReference type="CDD" id="cd03469">
    <property type="entry name" value="Rieske_RO_Alpha_N"/>
    <property type="match status" value="1"/>
</dbReference>
<dbReference type="SUPFAM" id="SSF50022">
    <property type="entry name" value="ISP domain"/>
    <property type="match status" value="1"/>
</dbReference>
<dbReference type="EC" id="1.14.19.21" evidence="14"/>
<evidence type="ECO:0000256" key="6">
    <source>
        <dbReference type="ARBA" id="ARBA00022723"/>
    </source>
</evidence>
<keyword evidence="9" id="KW-0408">Iron</keyword>
<keyword evidence="4" id="KW-0812">Transmembrane</keyword>
<dbReference type="InterPro" id="IPR050584">
    <property type="entry name" value="Cholesterol_7-desaturase"/>
</dbReference>
<dbReference type="InterPro" id="IPR045605">
    <property type="entry name" value="KshA-like_C"/>
</dbReference>
<evidence type="ECO:0000256" key="4">
    <source>
        <dbReference type="ARBA" id="ARBA00022692"/>
    </source>
</evidence>
<dbReference type="GO" id="GO:0016020">
    <property type="term" value="C:membrane"/>
    <property type="evidence" value="ECO:0007669"/>
    <property type="project" value="UniProtKB-SubCell"/>
</dbReference>
<keyword evidence="10" id="KW-0411">Iron-sulfur</keyword>